<reference evidence="1 2" key="1">
    <citation type="submission" date="2019-02" db="EMBL/GenBank/DDBJ databases">
        <title>Deep-cultivation of Planctomycetes and their phenomic and genomic characterization uncovers novel biology.</title>
        <authorList>
            <person name="Wiegand S."/>
            <person name="Jogler M."/>
            <person name="Boedeker C."/>
            <person name="Pinto D."/>
            <person name="Vollmers J."/>
            <person name="Rivas-Marin E."/>
            <person name="Kohn T."/>
            <person name="Peeters S.H."/>
            <person name="Heuer A."/>
            <person name="Rast P."/>
            <person name="Oberbeckmann S."/>
            <person name="Bunk B."/>
            <person name="Jeske O."/>
            <person name="Meyerdierks A."/>
            <person name="Storesund J.E."/>
            <person name="Kallscheuer N."/>
            <person name="Luecker S."/>
            <person name="Lage O.M."/>
            <person name="Pohl T."/>
            <person name="Merkel B.J."/>
            <person name="Hornburger P."/>
            <person name="Mueller R.-W."/>
            <person name="Bruemmer F."/>
            <person name="Labrenz M."/>
            <person name="Spormann A.M."/>
            <person name="Op Den Camp H."/>
            <person name="Overmann J."/>
            <person name="Amann R."/>
            <person name="Jetten M.S.M."/>
            <person name="Mascher T."/>
            <person name="Medema M.H."/>
            <person name="Devos D.P."/>
            <person name="Kaster A.-K."/>
            <person name="Ovreas L."/>
            <person name="Rohde M."/>
            <person name="Galperin M.Y."/>
            <person name="Jogler C."/>
        </authorList>
    </citation>
    <scope>NUCLEOTIDE SEQUENCE [LARGE SCALE GENOMIC DNA]</scope>
    <source>
        <strain evidence="1 2">CA13</strain>
    </source>
</reference>
<dbReference type="Proteomes" id="UP000315010">
    <property type="component" value="Unassembled WGS sequence"/>
</dbReference>
<evidence type="ECO:0000313" key="2">
    <source>
        <dbReference type="Proteomes" id="UP000315010"/>
    </source>
</evidence>
<name>A0A5C5Z8F5_9BACT</name>
<gene>
    <name evidence="1" type="ORF">CA13_50510</name>
</gene>
<evidence type="ECO:0000313" key="1">
    <source>
        <dbReference type="EMBL" id="TWT83584.1"/>
    </source>
</evidence>
<organism evidence="1 2">
    <name type="scientific">Novipirellula herctigrandis</name>
    <dbReference type="NCBI Taxonomy" id="2527986"/>
    <lineage>
        <taxon>Bacteria</taxon>
        <taxon>Pseudomonadati</taxon>
        <taxon>Planctomycetota</taxon>
        <taxon>Planctomycetia</taxon>
        <taxon>Pirellulales</taxon>
        <taxon>Pirellulaceae</taxon>
        <taxon>Novipirellula</taxon>
    </lineage>
</organism>
<dbReference type="EMBL" id="SJPJ01000001">
    <property type="protein sequence ID" value="TWT83584.1"/>
    <property type="molecule type" value="Genomic_DNA"/>
</dbReference>
<dbReference type="AlphaFoldDB" id="A0A5C5Z8F5"/>
<sequence>MYGMEYLWLEQRIGWMLKAWNTFWLLAGCDTPLIWGCVWWRADSPLQDYAACCNVDAVCRRGRTLEIVLETLGYE</sequence>
<keyword evidence="2" id="KW-1185">Reference proteome</keyword>
<proteinExistence type="predicted"/>
<comment type="caution">
    <text evidence="1">The sequence shown here is derived from an EMBL/GenBank/DDBJ whole genome shotgun (WGS) entry which is preliminary data.</text>
</comment>
<accession>A0A5C5Z8F5</accession>
<protein>
    <submittedName>
        <fullName evidence="1">Uncharacterized protein</fullName>
    </submittedName>
</protein>